<evidence type="ECO:0000256" key="7">
    <source>
        <dbReference type="SAM" id="MobiDB-lite"/>
    </source>
</evidence>
<accession>A0AAV4LT50</accession>
<dbReference type="GO" id="GO:0005686">
    <property type="term" value="C:U2 snRNP"/>
    <property type="evidence" value="ECO:0007669"/>
    <property type="project" value="TreeGrafter"/>
</dbReference>
<feature type="compositionally biased region" description="Low complexity" evidence="7">
    <location>
        <begin position="56"/>
        <end position="73"/>
    </location>
</feature>
<sequence>MDAWGAISAVDELRELLSGSTGASAAPAEPKPAEPDRKPTAPKAPSPDVKAPGSVEAASGGATADASTASAAPDPEEEARLRKREKKRQYLQRKRMKIEAGQWVDSARNLSVYVSGLPDDTTAEEVASVFRRAGVIKIDPITTLPKIRLYTDEAGRFKNDARVTFVNKESVDFAIRYFDNYHFREDCVIHVEQARYEPQKHQAKPAVPITAEEMRKRYLAAKYEQDRLQSWTEDVDDGSGRRIVICKPMFSAEEAWEHEAGSQFYEEIREDVVAEITKFVPVDKVTPIARHPQGIVCVKLKNSADAEIFIAKFQGRVFDGNPLEVYFFDGKTDLQAQALPSKTAHEAALAAAQAEVKEVKIGGDWIDEQSSDEEFEIKTE</sequence>
<dbReference type="SUPFAM" id="SSF54928">
    <property type="entry name" value="RNA-binding domain, RBD"/>
    <property type="match status" value="1"/>
</dbReference>
<dbReference type="InterPro" id="IPR035979">
    <property type="entry name" value="RBD_domain_sf"/>
</dbReference>
<dbReference type="GeneID" id="94194423"/>
<dbReference type="SMART" id="SM00360">
    <property type="entry name" value="RRM"/>
    <property type="match status" value="1"/>
</dbReference>
<name>A0AAV4LT50_BABCB</name>
<organism evidence="9 10">
    <name type="scientific">Babesia caballi</name>
    <dbReference type="NCBI Taxonomy" id="5871"/>
    <lineage>
        <taxon>Eukaryota</taxon>
        <taxon>Sar</taxon>
        <taxon>Alveolata</taxon>
        <taxon>Apicomplexa</taxon>
        <taxon>Aconoidasida</taxon>
        <taxon>Piroplasmida</taxon>
        <taxon>Babesiidae</taxon>
        <taxon>Babesia</taxon>
    </lineage>
</organism>
<dbReference type="InterPro" id="IPR034393">
    <property type="entry name" value="TatSF1-like"/>
</dbReference>
<keyword evidence="3" id="KW-0677">Repeat</keyword>
<dbReference type="GO" id="GO:0000398">
    <property type="term" value="P:mRNA splicing, via spliceosome"/>
    <property type="evidence" value="ECO:0007669"/>
    <property type="project" value="InterPro"/>
</dbReference>
<dbReference type="InterPro" id="IPR012677">
    <property type="entry name" value="Nucleotide-bd_a/b_plait_sf"/>
</dbReference>
<proteinExistence type="inferred from homology"/>
<gene>
    <name evidence="9" type="ORF">BcabD6B2_23770</name>
</gene>
<dbReference type="GO" id="GO:0003723">
    <property type="term" value="F:RNA binding"/>
    <property type="evidence" value="ECO:0007669"/>
    <property type="project" value="UniProtKB-UniRule"/>
</dbReference>
<evidence type="ECO:0000259" key="8">
    <source>
        <dbReference type="PROSITE" id="PS50102"/>
    </source>
</evidence>
<evidence type="ECO:0000256" key="1">
    <source>
        <dbReference type="ARBA" id="ARBA00007747"/>
    </source>
</evidence>
<keyword evidence="4 6" id="KW-0694">RNA-binding</keyword>
<dbReference type="Pfam" id="PF00076">
    <property type="entry name" value="RRM_1"/>
    <property type="match status" value="1"/>
</dbReference>
<comment type="caution">
    <text evidence="9">The sequence shown here is derived from an EMBL/GenBank/DDBJ whole genome shotgun (WGS) entry which is preliminary data.</text>
</comment>
<evidence type="ECO:0000256" key="2">
    <source>
        <dbReference type="ARBA" id="ARBA00022664"/>
    </source>
</evidence>
<evidence type="ECO:0000256" key="6">
    <source>
        <dbReference type="PROSITE-ProRule" id="PRU00176"/>
    </source>
</evidence>
<feature type="region of interest" description="Disordered" evidence="7">
    <location>
        <begin position="18"/>
        <end position="88"/>
    </location>
</feature>
<dbReference type="InterPro" id="IPR034392">
    <property type="entry name" value="TatSF1-like_RRM1"/>
</dbReference>
<evidence type="ECO:0000313" key="10">
    <source>
        <dbReference type="Proteomes" id="UP001497744"/>
    </source>
</evidence>
<dbReference type="Gene3D" id="3.30.70.330">
    <property type="match status" value="2"/>
</dbReference>
<evidence type="ECO:0000256" key="4">
    <source>
        <dbReference type="ARBA" id="ARBA00022884"/>
    </source>
</evidence>
<dbReference type="AlphaFoldDB" id="A0AAV4LT50"/>
<keyword evidence="10" id="KW-1185">Reference proteome</keyword>
<dbReference type="EMBL" id="BPLF01000002">
    <property type="protein sequence ID" value="GIX62942.1"/>
    <property type="molecule type" value="Genomic_DNA"/>
</dbReference>
<protein>
    <submittedName>
        <fullName evidence="9">RNA recognition motif-containing protein</fullName>
    </submittedName>
</protein>
<dbReference type="PANTHER" id="PTHR15608:SF0">
    <property type="entry name" value="HIV TAT-SPECIFIC FACTOR 1"/>
    <property type="match status" value="1"/>
</dbReference>
<dbReference type="InterPro" id="IPR000504">
    <property type="entry name" value="RRM_dom"/>
</dbReference>
<evidence type="ECO:0000256" key="5">
    <source>
        <dbReference type="ARBA" id="ARBA00023187"/>
    </source>
</evidence>
<dbReference type="Proteomes" id="UP001497744">
    <property type="component" value="Unassembled WGS sequence"/>
</dbReference>
<feature type="domain" description="RRM" evidence="8">
    <location>
        <begin position="110"/>
        <end position="196"/>
    </location>
</feature>
<comment type="similarity">
    <text evidence="1">Belongs to the HTATSF1 family.</text>
</comment>
<evidence type="ECO:0000313" key="9">
    <source>
        <dbReference type="EMBL" id="GIX62942.1"/>
    </source>
</evidence>
<evidence type="ECO:0000256" key="3">
    <source>
        <dbReference type="ARBA" id="ARBA00022737"/>
    </source>
</evidence>
<dbReference type="RefSeq" id="XP_067715011.1">
    <property type="nucleotide sequence ID" value="XM_067858910.1"/>
</dbReference>
<keyword evidence="5" id="KW-0508">mRNA splicing</keyword>
<keyword evidence="2" id="KW-0507">mRNA processing</keyword>
<reference evidence="9 10" key="1">
    <citation type="submission" date="2021-06" db="EMBL/GenBank/DDBJ databases">
        <title>Genome sequence of Babesia caballi.</title>
        <authorList>
            <person name="Yamagishi J."/>
            <person name="Kidaka T."/>
            <person name="Ochi A."/>
        </authorList>
    </citation>
    <scope>NUCLEOTIDE SEQUENCE [LARGE SCALE GENOMIC DNA]</scope>
    <source>
        <strain evidence="9">USDA-D6B2</strain>
    </source>
</reference>
<dbReference type="PROSITE" id="PS50102">
    <property type="entry name" value="RRM"/>
    <property type="match status" value="1"/>
</dbReference>
<dbReference type="CDD" id="cd12281">
    <property type="entry name" value="RRM1_TatSF1_like"/>
    <property type="match status" value="1"/>
</dbReference>
<dbReference type="GO" id="GO:0005684">
    <property type="term" value="C:U2-type spliceosomal complex"/>
    <property type="evidence" value="ECO:0007669"/>
    <property type="project" value="TreeGrafter"/>
</dbReference>
<dbReference type="PANTHER" id="PTHR15608">
    <property type="entry name" value="SPLICING FACTOR U2AF-ASSOCIATED PROTEIN 2"/>
    <property type="match status" value="1"/>
</dbReference>